<comment type="caution">
    <text evidence="2">The sequence shown here is derived from an EMBL/GenBank/DDBJ whole genome shotgun (WGS) entry which is preliminary data.</text>
</comment>
<dbReference type="Pfam" id="PF11720">
    <property type="entry name" value="Inhibitor_I78"/>
    <property type="match status" value="1"/>
</dbReference>
<sequence length="112" mass="11996">MWPVKGVIIVNFIRTTVPVAGVALMLVIAGCQKEKETSVAADTLQPGVCKKEAAETLAGKDRISDEVAMKLTGATIVRQIKPGDPVTMDLRQERVTIETDQATGKIVRAFCG</sequence>
<name>A0A1J6HK74_9HYPH</name>
<reference evidence="2 3" key="1">
    <citation type="submission" date="2016-10" db="EMBL/GenBank/DDBJ databases">
        <title>The Draft Genome Sequence of the Potato Rhizosphere Bacteria Ochrobactrum sp. IPA7.2.</title>
        <authorList>
            <person name="Gogoleva N.E."/>
            <person name="Khlopko Y.A."/>
            <person name="Burygin G.L."/>
            <person name="Plotnikov A.O."/>
        </authorList>
    </citation>
    <scope>NUCLEOTIDE SEQUENCE [LARGE SCALE GENOMIC DNA]</scope>
    <source>
        <strain evidence="2 3">IPA7.2</strain>
    </source>
</reference>
<evidence type="ECO:0000256" key="1">
    <source>
        <dbReference type="SAM" id="Phobius"/>
    </source>
</evidence>
<evidence type="ECO:0000313" key="3">
    <source>
        <dbReference type="Proteomes" id="UP000182985"/>
    </source>
</evidence>
<organism evidence="2 3">
    <name type="scientific">Brucella cytisi</name>
    <dbReference type="NCBI Taxonomy" id="407152"/>
    <lineage>
        <taxon>Bacteria</taxon>
        <taxon>Pseudomonadati</taxon>
        <taxon>Pseudomonadota</taxon>
        <taxon>Alphaproteobacteria</taxon>
        <taxon>Hyphomicrobiales</taxon>
        <taxon>Brucellaceae</taxon>
        <taxon>Brucella/Ochrobactrum group</taxon>
        <taxon>Brucella</taxon>
    </lineage>
</organism>
<proteinExistence type="predicted"/>
<protein>
    <recommendedName>
        <fullName evidence="4">Lipoprotein</fullName>
    </recommendedName>
</protein>
<evidence type="ECO:0008006" key="4">
    <source>
        <dbReference type="Google" id="ProtNLM"/>
    </source>
</evidence>
<dbReference type="Proteomes" id="UP000182985">
    <property type="component" value="Unassembled WGS sequence"/>
</dbReference>
<keyword evidence="1" id="KW-1133">Transmembrane helix</keyword>
<dbReference type="InterPro" id="IPR021719">
    <property type="entry name" value="Prot_inh_I78"/>
</dbReference>
<keyword evidence="3" id="KW-1185">Reference proteome</keyword>
<evidence type="ECO:0000313" key="2">
    <source>
        <dbReference type="EMBL" id="OIS92897.1"/>
    </source>
</evidence>
<dbReference type="AlphaFoldDB" id="A0A1J6HK74"/>
<dbReference type="Gene3D" id="3.30.10.10">
    <property type="entry name" value="Trypsin Inhibitor V, subunit A"/>
    <property type="match status" value="1"/>
</dbReference>
<keyword evidence="1" id="KW-0812">Transmembrane</keyword>
<accession>A0A1J6HK74</accession>
<dbReference type="EMBL" id="MOEC01000013">
    <property type="protein sequence ID" value="OIS92897.1"/>
    <property type="molecule type" value="Genomic_DNA"/>
</dbReference>
<dbReference type="PROSITE" id="PS51257">
    <property type="entry name" value="PROKAR_LIPOPROTEIN"/>
    <property type="match status" value="1"/>
</dbReference>
<feature type="transmembrane region" description="Helical" evidence="1">
    <location>
        <begin position="6"/>
        <end position="28"/>
    </location>
</feature>
<gene>
    <name evidence="2" type="ORF">BLA27_14225</name>
</gene>
<dbReference type="OrthoDB" id="8724542at2"/>
<keyword evidence="1" id="KW-0472">Membrane</keyword>